<name>A0A803WAH7_FICAL</name>
<accession>A0A803WAH7</accession>
<feature type="compositionally biased region" description="Low complexity" evidence="1">
    <location>
        <begin position="58"/>
        <end position="73"/>
    </location>
</feature>
<reference evidence="2 3" key="1">
    <citation type="journal article" date="2012" name="Nature">
        <title>The genomic landscape of species divergence in Ficedula flycatchers.</title>
        <authorList>
            <person name="Ellegren H."/>
            <person name="Smeds L."/>
            <person name="Burri R."/>
            <person name="Olason P.I."/>
            <person name="Backstrom N."/>
            <person name="Kawakami T."/>
            <person name="Kunstner A."/>
            <person name="Makinen H."/>
            <person name="Nadachowska-Brzyska K."/>
            <person name="Qvarnstrom A."/>
            <person name="Uebbing S."/>
            <person name="Wolf J.B."/>
        </authorList>
    </citation>
    <scope>NUCLEOTIDE SEQUENCE [LARGE SCALE GENOMIC DNA]</scope>
</reference>
<evidence type="ECO:0000313" key="2">
    <source>
        <dbReference type="Ensembl" id="ENSFALP00000031983.1"/>
    </source>
</evidence>
<organism evidence="2 3">
    <name type="scientific">Ficedula albicollis</name>
    <name type="common">Collared flycatcher</name>
    <name type="synonym">Muscicapa albicollis</name>
    <dbReference type="NCBI Taxonomy" id="59894"/>
    <lineage>
        <taxon>Eukaryota</taxon>
        <taxon>Metazoa</taxon>
        <taxon>Chordata</taxon>
        <taxon>Craniata</taxon>
        <taxon>Vertebrata</taxon>
        <taxon>Euteleostomi</taxon>
        <taxon>Archelosauria</taxon>
        <taxon>Archosauria</taxon>
        <taxon>Dinosauria</taxon>
        <taxon>Saurischia</taxon>
        <taxon>Theropoda</taxon>
        <taxon>Coelurosauria</taxon>
        <taxon>Aves</taxon>
        <taxon>Neognathae</taxon>
        <taxon>Neoaves</taxon>
        <taxon>Telluraves</taxon>
        <taxon>Australaves</taxon>
        <taxon>Passeriformes</taxon>
        <taxon>Muscicapidae</taxon>
        <taxon>Ficedula</taxon>
    </lineage>
</organism>
<evidence type="ECO:0000256" key="1">
    <source>
        <dbReference type="SAM" id="MobiDB-lite"/>
    </source>
</evidence>
<reference evidence="2" key="2">
    <citation type="submission" date="2025-08" db="UniProtKB">
        <authorList>
            <consortium name="Ensembl"/>
        </authorList>
    </citation>
    <scope>IDENTIFICATION</scope>
</reference>
<dbReference type="Ensembl" id="ENSFALT00000044896.1">
    <property type="protein sequence ID" value="ENSFALP00000031983.1"/>
    <property type="gene ID" value="ENSFALG00000025383.1"/>
</dbReference>
<feature type="compositionally biased region" description="Polar residues" evidence="1">
    <location>
        <begin position="88"/>
        <end position="111"/>
    </location>
</feature>
<reference evidence="2" key="3">
    <citation type="submission" date="2025-09" db="UniProtKB">
        <authorList>
            <consortium name="Ensembl"/>
        </authorList>
    </citation>
    <scope>IDENTIFICATION</scope>
</reference>
<proteinExistence type="predicted"/>
<dbReference type="AlphaFoldDB" id="A0A803WAH7"/>
<dbReference type="Proteomes" id="UP000016665">
    <property type="component" value="Chromosome 26"/>
</dbReference>
<evidence type="ECO:0000313" key="3">
    <source>
        <dbReference type="Proteomes" id="UP000016665"/>
    </source>
</evidence>
<sequence length="111" mass="11127">MEQTRGAGMEQTRGTRGTGPVQPTGSAAAAKGPRQHHPEVLGAPGLSRGSSPGEIQGSASSRSSHRPSQAPRAGSTSEHPPAGVCAQGSVSQPANATVLPSPSAKQLQRCL</sequence>
<protein>
    <submittedName>
        <fullName evidence="2">Uncharacterized protein</fullName>
    </submittedName>
</protein>
<feature type="region of interest" description="Disordered" evidence="1">
    <location>
        <begin position="1"/>
        <end position="111"/>
    </location>
</feature>
<keyword evidence="3" id="KW-1185">Reference proteome</keyword>